<keyword evidence="5" id="KW-1185">Reference proteome</keyword>
<keyword evidence="2" id="KW-0472">Membrane</keyword>
<dbReference type="Pfam" id="PF25515">
    <property type="entry name" value="Arm_PDR"/>
    <property type="match status" value="1"/>
</dbReference>
<dbReference type="CDD" id="cd06257">
    <property type="entry name" value="DnaJ"/>
    <property type="match status" value="1"/>
</dbReference>
<proteinExistence type="predicted"/>
<evidence type="ECO:0000256" key="1">
    <source>
        <dbReference type="SAM" id="MobiDB-lite"/>
    </source>
</evidence>
<feature type="compositionally biased region" description="Polar residues" evidence="1">
    <location>
        <begin position="465"/>
        <end position="475"/>
    </location>
</feature>
<dbReference type="SMART" id="SM00271">
    <property type="entry name" value="DnaJ"/>
    <property type="match status" value="1"/>
</dbReference>
<organism evidence="4 5">
    <name type="scientific">Scytonema millei VB511283</name>
    <dbReference type="NCBI Taxonomy" id="1245923"/>
    <lineage>
        <taxon>Bacteria</taxon>
        <taxon>Bacillati</taxon>
        <taxon>Cyanobacteriota</taxon>
        <taxon>Cyanophyceae</taxon>
        <taxon>Nostocales</taxon>
        <taxon>Scytonemataceae</taxon>
        <taxon>Scytonema</taxon>
    </lineage>
</organism>
<sequence>MRVPLDYYRILGLPPNFFQPMSAEQLQQAYRDRTAQLPQREYSLTAIEIRNQLISLAYRVLSDPQQRQRYDAEYRASADELANSGVMNGAADGEFDEELNAPSEGFERNFELEPETDRLSIEIIDELLIGALIILQDAGECELVLNLGQSFLSNSDLEADSDAQSDRPDIVLAVALAYLQQGREQWQNDRYENAAVSLQAGYSLLEQERLFPDTAAEIAADLEKLRPYRILELVSQPESHIAERQRGLQLLQDILRDRQGIEGTGNDGSGLSIEDFLGFIQQLRDYLTAAEQQSLFEAESQRPSAVATYLAVYASIAKGFAARMPALIHQAKILLLRLGKRQDLYLEQAICSLLLGQTVEATEALQHSQEQEPLAVIRKNSQGAPDLLPGLCLYSETWLQTEVFPHFRDLATRTASLKDYFADPGVQEYLEALPSQPDYAIAEYQFVAPADRATDSNEQVAARNGQRQIAASAVTSRGAGELGGRGDENSSPGTVAVLSNPEPVTASSSVTQATSGVEKATPPRQRRNSKNRPPQRGSYGNGKDRRSGALGFGSLKIGRLAILLGGGTLGLAILWFLSSQIFALFHRTATPPAATPPIVQQPPVVSERLVVELNQPPVAIPRPQPKPAAPKPLNRDTAAPVVQAWLAAKAAAFGSEHATDKLKQILVEPALSQWQKRVQDDLLNRRVRQYKHSLQVNGVRNDPKNSDRAQIEATVVEVAQIYERNRLNRAASYNEKLRVQYNLVRQNGEWRIQTMKVLK</sequence>
<dbReference type="InterPro" id="IPR036869">
    <property type="entry name" value="J_dom_sf"/>
</dbReference>
<dbReference type="InterPro" id="IPR025344">
    <property type="entry name" value="CDP1-like_IMS"/>
</dbReference>
<keyword evidence="2" id="KW-1133">Transmembrane helix</keyword>
<feature type="region of interest" description="Disordered" evidence="1">
    <location>
        <begin position="455"/>
        <end position="548"/>
    </location>
</feature>
<dbReference type="Gene3D" id="1.10.287.110">
    <property type="entry name" value="DnaJ domain"/>
    <property type="match status" value="1"/>
</dbReference>
<dbReference type="PANTHER" id="PTHR33925:SF1">
    <property type="entry name" value="PROTEIN ACCUMULATION AND REPLICATION OF CHLOROPLASTS 6, CHLOROPLASTIC"/>
    <property type="match status" value="1"/>
</dbReference>
<dbReference type="PANTHER" id="PTHR33925">
    <property type="entry name" value="PLASTID DIVISION PROTEIN CDP1, CHLOROPLASTIC-RELATED"/>
    <property type="match status" value="1"/>
</dbReference>
<dbReference type="SUPFAM" id="SSF46565">
    <property type="entry name" value="Chaperone J-domain"/>
    <property type="match status" value="1"/>
</dbReference>
<feature type="transmembrane region" description="Helical" evidence="2">
    <location>
        <begin position="557"/>
        <end position="577"/>
    </location>
</feature>
<dbReference type="AlphaFoldDB" id="A0A9X5E3K6"/>
<dbReference type="PROSITE" id="PS50076">
    <property type="entry name" value="DNAJ_2"/>
    <property type="match status" value="1"/>
</dbReference>
<dbReference type="RefSeq" id="WP_039715562.1">
    <property type="nucleotide sequence ID" value="NZ_JTJC03000001.1"/>
</dbReference>
<dbReference type="InterPro" id="IPR057137">
    <property type="entry name" value="CDP1-like_a_solenoid_2"/>
</dbReference>
<accession>A0A9X5E3K6</accession>
<feature type="compositionally biased region" description="Low complexity" evidence="1">
    <location>
        <begin position="504"/>
        <end position="515"/>
    </location>
</feature>
<keyword evidence="2" id="KW-0812">Transmembrane</keyword>
<reference evidence="4 5" key="1">
    <citation type="journal article" date="2015" name="Genome Announc.">
        <title>Draft Genome Sequence of the Terrestrial Cyanobacterium Scytonema millei VB511283, Isolated from Eastern India.</title>
        <authorList>
            <person name="Sen D."/>
            <person name="Chandrababunaidu M.M."/>
            <person name="Singh D."/>
            <person name="Sanghi N."/>
            <person name="Ghorai A."/>
            <person name="Mishra G.P."/>
            <person name="Madduluri M."/>
            <person name="Adhikary S.P."/>
            <person name="Tripathy S."/>
        </authorList>
    </citation>
    <scope>NUCLEOTIDE SEQUENCE [LARGE SCALE GENOMIC DNA]</scope>
    <source>
        <strain evidence="4 5">VB511283</strain>
    </source>
</reference>
<dbReference type="OrthoDB" id="415891at2"/>
<dbReference type="InterPro" id="IPR058032">
    <property type="entry name" value="CDP1-like_a_solenoid_1"/>
</dbReference>
<evidence type="ECO:0000313" key="4">
    <source>
        <dbReference type="EMBL" id="NHC34158.1"/>
    </source>
</evidence>
<dbReference type="EMBL" id="JTJC03000001">
    <property type="protein sequence ID" value="NHC34158.1"/>
    <property type="molecule type" value="Genomic_DNA"/>
</dbReference>
<evidence type="ECO:0000256" key="2">
    <source>
        <dbReference type="SAM" id="Phobius"/>
    </source>
</evidence>
<dbReference type="Pfam" id="PF23468">
    <property type="entry name" value="ARC6"/>
    <property type="match status" value="1"/>
</dbReference>
<evidence type="ECO:0000313" key="5">
    <source>
        <dbReference type="Proteomes" id="UP000031532"/>
    </source>
</evidence>
<dbReference type="Pfam" id="PF13355">
    <property type="entry name" value="ARC6-like_IMS"/>
    <property type="match status" value="1"/>
</dbReference>
<dbReference type="Proteomes" id="UP000031532">
    <property type="component" value="Unassembled WGS sequence"/>
</dbReference>
<comment type="caution">
    <text evidence="4">The sequence shown here is derived from an EMBL/GenBank/DDBJ whole genome shotgun (WGS) entry which is preliminary data.</text>
</comment>
<protein>
    <submittedName>
        <fullName evidence="4">DUF4101 domain-containing protein</fullName>
    </submittedName>
</protein>
<gene>
    <name evidence="4" type="ORF">QH73_0005695</name>
</gene>
<name>A0A9X5E3K6_9CYAN</name>
<evidence type="ECO:0000259" key="3">
    <source>
        <dbReference type="PROSITE" id="PS50076"/>
    </source>
</evidence>
<feature type="domain" description="J" evidence="3">
    <location>
        <begin position="6"/>
        <end position="74"/>
    </location>
</feature>
<dbReference type="InterPro" id="IPR044685">
    <property type="entry name" value="CPD1-like"/>
</dbReference>
<dbReference type="Pfam" id="PF00226">
    <property type="entry name" value="DnaJ"/>
    <property type="match status" value="1"/>
</dbReference>
<dbReference type="InterPro" id="IPR001623">
    <property type="entry name" value="DnaJ_domain"/>
</dbReference>